<sequence>MNSYYLSTFHIGTPVKPVRLDVDSGSSDFWVISPLTQPAPSGTHNLYNPAASSTSQKTANKWSITYGDQSSASGVVYLDTVEVGGVIVKNQGVEVATKVSQQFLQAFDGDGLCGTAFGVLNTSRPQQQPTIIENMITQGERAEGLFTAKLGTYAQTSDPTVNSTSFYTFGYIDQSIVQAHGPLHYTPVVSNSSGTDKGFWTVSSTKILIDGTEYLRVNPPNQSIMDTGTTLLIIDDMACERIYSKIAGAHVDPQNGWVIPQNYTHLPTLSFDIGGLFIDLPPSYLLFSELPDNAGYVGAIQSSGLPSPNNTPPPDIYGDVILRCMYAVFDHTNKRFGCCQLPAPPGEASGAGVVVTSVQKDQTPAW</sequence>
<comment type="similarity">
    <text evidence="1">Belongs to the peptidase A1 family.</text>
</comment>
<dbReference type="Gene3D" id="2.40.70.10">
    <property type="entry name" value="Acid Proteases"/>
    <property type="match status" value="2"/>
</dbReference>
<keyword evidence="4" id="KW-0645">Protease</keyword>
<dbReference type="InterPro" id="IPR021109">
    <property type="entry name" value="Peptidase_aspartic_dom_sf"/>
</dbReference>
<gene>
    <name evidence="4" type="ORF">BT63DRAFT_395321</name>
</gene>
<dbReference type="AlphaFoldDB" id="A0A6A6UUM3"/>
<name>A0A6A6UUM3_9PEZI</name>
<dbReference type="OrthoDB" id="2747330at2759"/>
<dbReference type="PANTHER" id="PTHR47966:SF1">
    <property type="entry name" value="ASPARTYL PROTEINASE"/>
    <property type="match status" value="1"/>
</dbReference>
<feature type="domain" description="Peptidase A1" evidence="3">
    <location>
        <begin position="5"/>
        <end position="339"/>
    </location>
</feature>
<dbReference type="PANTHER" id="PTHR47966">
    <property type="entry name" value="BETA-SITE APP-CLEAVING ENZYME, ISOFORM A-RELATED"/>
    <property type="match status" value="1"/>
</dbReference>
<evidence type="ECO:0000313" key="5">
    <source>
        <dbReference type="Proteomes" id="UP000799302"/>
    </source>
</evidence>
<evidence type="ECO:0000256" key="2">
    <source>
        <dbReference type="PIRSR" id="PIRSR601461-1"/>
    </source>
</evidence>
<evidence type="ECO:0000313" key="4">
    <source>
        <dbReference type="EMBL" id="KAF2674758.1"/>
    </source>
</evidence>
<dbReference type="GO" id="GO:0004190">
    <property type="term" value="F:aspartic-type endopeptidase activity"/>
    <property type="evidence" value="ECO:0007669"/>
    <property type="project" value="InterPro"/>
</dbReference>
<dbReference type="SUPFAM" id="SSF50630">
    <property type="entry name" value="Acid proteases"/>
    <property type="match status" value="1"/>
</dbReference>
<protein>
    <submittedName>
        <fullName evidence="4">Acid protease</fullName>
    </submittedName>
</protein>
<organism evidence="4 5">
    <name type="scientific">Microthyrium microscopicum</name>
    <dbReference type="NCBI Taxonomy" id="703497"/>
    <lineage>
        <taxon>Eukaryota</taxon>
        <taxon>Fungi</taxon>
        <taxon>Dikarya</taxon>
        <taxon>Ascomycota</taxon>
        <taxon>Pezizomycotina</taxon>
        <taxon>Dothideomycetes</taxon>
        <taxon>Dothideomycetes incertae sedis</taxon>
        <taxon>Microthyriales</taxon>
        <taxon>Microthyriaceae</taxon>
        <taxon>Microthyrium</taxon>
    </lineage>
</organism>
<feature type="active site" evidence="2">
    <location>
        <position position="23"/>
    </location>
</feature>
<dbReference type="GO" id="GO:0006508">
    <property type="term" value="P:proteolysis"/>
    <property type="evidence" value="ECO:0007669"/>
    <property type="project" value="UniProtKB-KW"/>
</dbReference>
<accession>A0A6A6UUM3</accession>
<dbReference type="PROSITE" id="PS51767">
    <property type="entry name" value="PEPTIDASE_A1"/>
    <property type="match status" value="1"/>
</dbReference>
<reference evidence="4" key="1">
    <citation type="journal article" date="2020" name="Stud. Mycol.">
        <title>101 Dothideomycetes genomes: a test case for predicting lifestyles and emergence of pathogens.</title>
        <authorList>
            <person name="Haridas S."/>
            <person name="Albert R."/>
            <person name="Binder M."/>
            <person name="Bloem J."/>
            <person name="Labutti K."/>
            <person name="Salamov A."/>
            <person name="Andreopoulos B."/>
            <person name="Baker S."/>
            <person name="Barry K."/>
            <person name="Bills G."/>
            <person name="Bluhm B."/>
            <person name="Cannon C."/>
            <person name="Castanera R."/>
            <person name="Culley D."/>
            <person name="Daum C."/>
            <person name="Ezra D."/>
            <person name="Gonzalez J."/>
            <person name="Henrissat B."/>
            <person name="Kuo A."/>
            <person name="Liang C."/>
            <person name="Lipzen A."/>
            <person name="Lutzoni F."/>
            <person name="Magnuson J."/>
            <person name="Mondo S."/>
            <person name="Nolan M."/>
            <person name="Ohm R."/>
            <person name="Pangilinan J."/>
            <person name="Park H.-J."/>
            <person name="Ramirez L."/>
            <person name="Alfaro M."/>
            <person name="Sun H."/>
            <person name="Tritt A."/>
            <person name="Yoshinaga Y."/>
            <person name="Zwiers L.-H."/>
            <person name="Turgeon B."/>
            <person name="Goodwin S."/>
            <person name="Spatafora J."/>
            <person name="Crous P."/>
            <person name="Grigoriev I."/>
        </authorList>
    </citation>
    <scope>NUCLEOTIDE SEQUENCE</scope>
    <source>
        <strain evidence="4">CBS 115976</strain>
    </source>
</reference>
<dbReference type="EMBL" id="MU004230">
    <property type="protein sequence ID" value="KAF2674758.1"/>
    <property type="molecule type" value="Genomic_DNA"/>
</dbReference>
<keyword evidence="5" id="KW-1185">Reference proteome</keyword>
<proteinExistence type="inferred from homology"/>
<dbReference type="InterPro" id="IPR001461">
    <property type="entry name" value="Aspartic_peptidase_A1"/>
</dbReference>
<dbReference type="Proteomes" id="UP000799302">
    <property type="component" value="Unassembled WGS sequence"/>
</dbReference>
<keyword evidence="4" id="KW-0378">Hydrolase</keyword>
<evidence type="ECO:0000259" key="3">
    <source>
        <dbReference type="PROSITE" id="PS51767"/>
    </source>
</evidence>
<dbReference type="PRINTS" id="PR00792">
    <property type="entry name" value="PEPSIN"/>
</dbReference>
<dbReference type="InterPro" id="IPR033121">
    <property type="entry name" value="PEPTIDASE_A1"/>
</dbReference>
<feature type="active site" evidence="2">
    <location>
        <position position="226"/>
    </location>
</feature>
<dbReference type="Pfam" id="PF00026">
    <property type="entry name" value="Asp"/>
    <property type="match status" value="1"/>
</dbReference>
<evidence type="ECO:0000256" key="1">
    <source>
        <dbReference type="ARBA" id="ARBA00007447"/>
    </source>
</evidence>